<dbReference type="InterPro" id="IPR006764">
    <property type="entry name" value="SAM_dep_MeTrfase_SAV2177_type"/>
</dbReference>
<name>A0ABV6XEQ8_9ACTN</name>
<dbReference type="Pfam" id="PF04672">
    <property type="entry name" value="Methyltransf_19"/>
    <property type="match status" value="1"/>
</dbReference>
<dbReference type="GO" id="GO:0032259">
    <property type="term" value="P:methylation"/>
    <property type="evidence" value="ECO:0007669"/>
    <property type="project" value="UniProtKB-KW"/>
</dbReference>
<dbReference type="PIRSF" id="PIRSF017393">
    <property type="entry name" value="MTase_SAV2177"/>
    <property type="match status" value="1"/>
</dbReference>
<keyword evidence="1" id="KW-0808">Transferase</keyword>
<evidence type="ECO:0000313" key="1">
    <source>
        <dbReference type="EMBL" id="MFC1436726.1"/>
    </source>
</evidence>
<gene>
    <name evidence="1" type="ORF">ABUW04_00515</name>
</gene>
<protein>
    <submittedName>
        <fullName evidence="1">SAM-dependent methyltransferase</fullName>
        <ecNumber evidence="1">2.1.1.-</ecNumber>
    </submittedName>
</protein>
<reference evidence="1 2" key="1">
    <citation type="submission" date="2024-06" db="EMBL/GenBank/DDBJ databases">
        <authorList>
            <person name="Lee S.D."/>
        </authorList>
    </citation>
    <scope>NUCLEOTIDE SEQUENCE [LARGE SCALE GENOMIC DNA]</scope>
    <source>
        <strain evidence="1 2">N1-10</strain>
    </source>
</reference>
<dbReference type="Proteomes" id="UP001592581">
    <property type="component" value="Unassembled WGS sequence"/>
</dbReference>
<dbReference type="RefSeq" id="WP_380561559.1">
    <property type="nucleotide sequence ID" value="NZ_JBEUKS010000001.1"/>
</dbReference>
<dbReference type="Gene3D" id="3.40.50.150">
    <property type="entry name" value="Vaccinia Virus protein VP39"/>
    <property type="match status" value="1"/>
</dbReference>
<dbReference type="InterPro" id="IPR029063">
    <property type="entry name" value="SAM-dependent_MTases_sf"/>
</dbReference>
<evidence type="ECO:0000313" key="2">
    <source>
        <dbReference type="Proteomes" id="UP001592581"/>
    </source>
</evidence>
<dbReference type="SUPFAM" id="SSF53335">
    <property type="entry name" value="S-adenosyl-L-methionine-dependent methyltransferases"/>
    <property type="match status" value="1"/>
</dbReference>
<proteinExistence type="predicted"/>
<sequence>MSRDVFSGAALGSASSPEPWVPPVIDTGVAHPARMYDYYLGGKDNFPADREAAERILAVGPQTRVFAQANRAFLGRAVRFLAEQGIDQFLDIGTGIPAAGNTHEVAQNVNPAARVAYVDNDPIVLAHARALMAGHGLGATTVVQADLRDPAAILADPAVRAAIDFDRPVALMLVAVLHFVTEAEEPDAVTALLRDALPSGSYLVLSHATGDFVPPAQATDARTITEVYKQRATSPLTLRTGDRIREFFGDFALLDPGLVQVPYWRPEQEVPAEMAQVVFYGGVARKA</sequence>
<dbReference type="CDD" id="cd02440">
    <property type="entry name" value="AdoMet_MTases"/>
    <property type="match status" value="1"/>
</dbReference>
<keyword evidence="1" id="KW-0489">Methyltransferase</keyword>
<keyword evidence="2" id="KW-1185">Reference proteome</keyword>
<comment type="caution">
    <text evidence="1">The sequence shown here is derived from an EMBL/GenBank/DDBJ whole genome shotgun (WGS) entry which is preliminary data.</text>
</comment>
<dbReference type="EC" id="2.1.1.-" evidence="1"/>
<dbReference type="EMBL" id="JBEUKS010000001">
    <property type="protein sequence ID" value="MFC1436726.1"/>
    <property type="molecule type" value="Genomic_DNA"/>
</dbReference>
<accession>A0ABV6XEQ8</accession>
<dbReference type="GO" id="GO:0008168">
    <property type="term" value="F:methyltransferase activity"/>
    <property type="evidence" value="ECO:0007669"/>
    <property type="project" value="UniProtKB-KW"/>
</dbReference>
<organism evidence="1 2">
    <name type="scientific">Streptacidiphilus jeojiensis</name>
    <dbReference type="NCBI Taxonomy" id="3229225"/>
    <lineage>
        <taxon>Bacteria</taxon>
        <taxon>Bacillati</taxon>
        <taxon>Actinomycetota</taxon>
        <taxon>Actinomycetes</taxon>
        <taxon>Kitasatosporales</taxon>
        <taxon>Streptomycetaceae</taxon>
        <taxon>Streptacidiphilus</taxon>
    </lineage>
</organism>